<evidence type="ECO:0000313" key="4">
    <source>
        <dbReference type="Proteomes" id="UP001519295"/>
    </source>
</evidence>
<dbReference type="EMBL" id="JAGINU010000001">
    <property type="protein sequence ID" value="MBP2364825.1"/>
    <property type="molecule type" value="Genomic_DNA"/>
</dbReference>
<dbReference type="Pfam" id="PF00589">
    <property type="entry name" value="Phage_integrase"/>
    <property type="match status" value="1"/>
</dbReference>
<accession>A0ABS4VLP1</accession>
<reference evidence="3 4" key="1">
    <citation type="submission" date="2021-03" db="EMBL/GenBank/DDBJ databases">
        <title>Sequencing the genomes of 1000 actinobacteria strains.</title>
        <authorList>
            <person name="Klenk H.-P."/>
        </authorList>
    </citation>
    <scope>NUCLEOTIDE SEQUENCE [LARGE SCALE GENOMIC DNA]</scope>
    <source>
        <strain evidence="3 4">DSM 45256</strain>
    </source>
</reference>
<dbReference type="SUPFAM" id="SSF56349">
    <property type="entry name" value="DNA breaking-rejoining enzymes"/>
    <property type="match status" value="1"/>
</dbReference>
<name>A0ABS4VLP1_9PSEU</name>
<evidence type="ECO:0000259" key="2">
    <source>
        <dbReference type="PROSITE" id="PS51898"/>
    </source>
</evidence>
<dbReference type="InterPro" id="IPR002104">
    <property type="entry name" value="Integrase_catalytic"/>
</dbReference>
<dbReference type="PROSITE" id="PS51898">
    <property type="entry name" value="TYR_RECOMBINASE"/>
    <property type="match status" value="1"/>
</dbReference>
<feature type="domain" description="Tyr recombinase" evidence="2">
    <location>
        <begin position="1"/>
        <end position="156"/>
    </location>
</feature>
<sequence>MPYEVHGGCEVDACELVEYRGTLSERDGGKLDHHSTTKSQASVRSVALPTLIVPDLRAHLAGYTAPDPDAFVFLGERGGVLRRTNFRRATTWYATVKQVGLPEGFHFHDLRHTGNQLAAEAGATTKELMRRMGHSTVRAAMRYQHSTDRRDRDIAAEMSRRAADVRGEEESG</sequence>
<dbReference type="InterPro" id="IPR013762">
    <property type="entry name" value="Integrase-like_cat_sf"/>
</dbReference>
<dbReference type="InterPro" id="IPR011010">
    <property type="entry name" value="DNA_brk_join_enz"/>
</dbReference>
<evidence type="ECO:0000256" key="1">
    <source>
        <dbReference type="ARBA" id="ARBA00023172"/>
    </source>
</evidence>
<keyword evidence="1" id="KW-0233">DNA recombination</keyword>
<comment type="caution">
    <text evidence="3">The sequence shown here is derived from an EMBL/GenBank/DDBJ whole genome shotgun (WGS) entry which is preliminary data.</text>
</comment>
<dbReference type="Gene3D" id="1.10.443.10">
    <property type="entry name" value="Intergrase catalytic core"/>
    <property type="match status" value="1"/>
</dbReference>
<dbReference type="RefSeq" id="WP_307862178.1">
    <property type="nucleotide sequence ID" value="NZ_JAGINU010000001.1"/>
</dbReference>
<gene>
    <name evidence="3" type="ORF">JOF36_000521</name>
</gene>
<protein>
    <submittedName>
        <fullName evidence="3">Integrase</fullName>
    </submittedName>
</protein>
<evidence type="ECO:0000313" key="3">
    <source>
        <dbReference type="EMBL" id="MBP2364825.1"/>
    </source>
</evidence>
<proteinExistence type="predicted"/>
<keyword evidence="4" id="KW-1185">Reference proteome</keyword>
<organism evidence="3 4">
    <name type="scientific">Pseudonocardia parietis</name>
    <dbReference type="NCBI Taxonomy" id="570936"/>
    <lineage>
        <taxon>Bacteria</taxon>
        <taxon>Bacillati</taxon>
        <taxon>Actinomycetota</taxon>
        <taxon>Actinomycetes</taxon>
        <taxon>Pseudonocardiales</taxon>
        <taxon>Pseudonocardiaceae</taxon>
        <taxon>Pseudonocardia</taxon>
    </lineage>
</organism>
<dbReference type="Proteomes" id="UP001519295">
    <property type="component" value="Unassembled WGS sequence"/>
</dbReference>